<dbReference type="InterPro" id="IPR036390">
    <property type="entry name" value="WH_DNA-bd_sf"/>
</dbReference>
<dbReference type="InterPro" id="IPR037404">
    <property type="entry name" value="IlvY_PBP2"/>
</dbReference>
<dbReference type="GO" id="GO:0000976">
    <property type="term" value="F:transcription cis-regulatory region binding"/>
    <property type="evidence" value="ECO:0007669"/>
    <property type="project" value="TreeGrafter"/>
</dbReference>
<evidence type="ECO:0000259" key="5">
    <source>
        <dbReference type="PROSITE" id="PS50931"/>
    </source>
</evidence>
<dbReference type="InterPro" id="IPR000847">
    <property type="entry name" value="LysR_HTH_N"/>
</dbReference>
<evidence type="ECO:0000256" key="4">
    <source>
        <dbReference type="ARBA" id="ARBA00023163"/>
    </source>
</evidence>
<sequence length="289" mass="31967">MNIKNLQLFLHLCDSKNFSQTAKMMHISPSALSRIIQRLEENVGQTLFIRDNRSVELTSAAKKLLPVASDIVNSWLEVKADLKEDSLQLQGKLKMFCSVTASYSHLPGILNEFRQTYPQIEIQLITGDPAQAIDKVLSGEVDVAIAAKAENIPTKLTYIELDRVHLSVISPLIPPPAIQKHLTGEPDWQSVPFILPESGPARERADKWFKTKKIQPVIYAQISGHEAIVSMVALGCGVGIAPDVVISNSPMGEKVQRLTTESIESLSLGLCCKQSREQEPLLHALLQLF</sequence>
<comment type="similarity">
    <text evidence="1">Belongs to the LysR transcriptional regulatory family.</text>
</comment>
<evidence type="ECO:0000256" key="3">
    <source>
        <dbReference type="ARBA" id="ARBA00023125"/>
    </source>
</evidence>
<gene>
    <name evidence="6" type="ORF">C9I89_12040</name>
</gene>
<dbReference type="OrthoDB" id="9803735at2"/>
<keyword evidence="3" id="KW-0238">DNA-binding</keyword>
<dbReference type="PRINTS" id="PR00039">
    <property type="entry name" value="HTHLYSR"/>
</dbReference>
<dbReference type="Pfam" id="PF00126">
    <property type="entry name" value="HTH_1"/>
    <property type="match status" value="1"/>
</dbReference>
<keyword evidence="2" id="KW-0805">Transcription regulation</keyword>
<evidence type="ECO:0000313" key="6">
    <source>
        <dbReference type="EMBL" id="PSW05031.1"/>
    </source>
</evidence>
<dbReference type="Gene3D" id="3.40.190.10">
    <property type="entry name" value="Periplasmic binding protein-like II"/>
    <property type="match status" value="2"/>
</dbReference>
<accession>A0A2T3MYW1</accession>
<dbReference type="InterPro" id="IPR036388">
    <property type="entry name" value="WH-like_DNA-bd_sf"/>
</dbReference>
<keyword evidence="4" id="KW-0804">Transcription</keyword>
<reference evidence="6 7" key="1">
    <citation type="submission" date="2018-03" db="EMBL/GenBank/DDBJ databases">
        <title>Whole genome sequencing of Histamine producing bacteria.</title>
        <authorList>
            <person name="Butler K."/>
        </authorList>
    </citation>
    <scope>NUCLEOTIDE SEQUENCE [LARGE SCALE GENOMIC DNA]</scope>
    <source>
        <strain evidence="6 7">DSM 16190</strain>
    </source>
</reference>
<dbReference type="SUPFAM" id="SSF46785">
    <property type="entry name" value="Winged helix' DNA-binding domain"/>
    <property type="match status" value="1"/>
</dbReference>
<dbReference type="PANTHER" id="PTHR30126:SF81">
    <property type="entry name" value="HTH-TYPE TRANSCRIPTIONAL REGULATOR ILVY"/>
    <property type="match status" value="1"/>
</dbReference>
<dbReference type="GO" id="GO:0003700">
    <property type="term" value="F:DNA-binding transcription factor activity"/>
    <property type="evidence" value="ECO:0007669"/>
    <property type="project" value="InterPro"/>
</dbReference>
<evidence type="ECO:0000256" key="2">
    <source>
        <dbReference type="ARBA" id="ARBA00023015"/>
    </source>
</evidence>
<dbReference type="Gene3D" id="1.10.10.10">
    <property type="entry name" value="Winged helix-like DNA-binding domain superfamily/Winged helix DNA-binding domain"/>
    <property type="match status" value="1"/>
</dbReference>
<dbReference type="Proteomes" id="UP000240904">
    <property type="component" value="Unassembled WGS sequence"/>
</dbReference>
<dbReference type="CDD" id="cd08430">
    <property type="entry name" value="PBP2_IlvY"/>
    <property type="match status" value="1"/>
</dbReference>
<proteinExistence type="inferred from homology"/>
<dbReference type="AlphaFoldDB" id="A0A2T3MYW1"/>
<protein>
    <submittedName>
        <fullName evidence="6">HTH-type transcriptional activator IlvY</fullName>
    </submittedName>
</protein>
<dbReference type="PANTHER" id="PTHR30126">
    <property type="entry name" value="HTH-TYPE TRANSCRIPTIONAL REGULATOR"/>
    <property type="match status" value="1"/>
</dbReference>
<dbReference type="PROSITE" id="PS50931">
    <property type="entry name" value="HTH_LYSR"/>
    <property type="match status" value="1"/>
</dbReference>
<evidence type="ECO:0000313" key="7">
    <source>
        <dbReference type="Proteomes" id="UP000240904"/>
    </source>
</evidence>
<dbReference type="SUPFAM" id="SSF53850">
    <property type="entry name" value="Periplasmic binding protein-like II"/>
    <property type="match status" value="1"/>
</dbReference>
<dbReference type="EMBL" id="PYMC01000007">
    <property type="protein sequence ID" value="PSW05031.1"/>
    <property type="molecule type" value="Genomic_DNA"/>
</dbReference>
<name>A0A2T3MYW1_9GAMM</name>
<comment type="caution">
    <text evidence="6">The sequence shown here is derived from an EMBL/GenBank/DDBJ whole genome shotgun (WGS) entry which is preliminary data.</text>
</comment>
<feature type="domain" description="HTH lysR-type" evidence="5">
    <location>
        <begin position="1"/>
        <end position="58"/>
    </location>
</feature>
<dbReference type="Pfam" id="PF03466">
    <property type="entry name" value="LysR_substrate"/>
    <property type="match status" value="1"/>
</dbReference>
<evidence type="ECO:0000256" key="1">
    <source>
        <dbReference type="ARBA" id="ARBA00009437"/>
    </source>
</evidence>
<organism evidence="6 7">
    <name type="scientific">Photobacterium lipolyticum</name>
    <dbReference type="NCBI Taxonomy" id="266810"/>
    <lineage>
        <taxon>Bacteria</taxon>
        <taxon>Pseudomonadati</taxon>
        <taxon>Pseudomonadota</taxon>
        <taxon>Gammaproteobacteria</taxon>
        <taxon>Vibrionales</taxon>
        <taxon>Vibrionaceae</taxon>
        <taxon>Photobacterium</taxon>
    </lineage>
</organism>
<keyword evidence="7" id="KW-1185">Reference proteome</keyword>
<dbReference type="InterPro" id="IPR005119">
    <property type="entry name" value="LysR_subst-bd"/>
</dbReference>
<dbReference type="NCBIfam" id="NF008722">
    <property type="entry name" value="PRK11716.1"/>
    <property type="match status" value="1"/>
</dbReference>